<dbReference type="RefSeq" id="XP_009013225.1">
    <property type="nucleotide sequence ID" value="XM_009014977.1"/>
</dbReference>
<reference evidence="2" key="3">
    <citation type="submission" date="2015-06" db="UniProtKB">
        <authorList>
            <consortium name="EnsemblMetazoa"/>
        </authorList>
    </citation>
    <scope>IDENTIFICATION</scope>
</reference>
<dbReference type="EMBL" id="KB096076">
    <property type="protein sequence ID" value="ESO08673.1"/>
    <property type="molecule type" value="Genomic_DNA"/>
</dbReference>
<dbReference type="EnsemblMetazoa" id="HelroT184049">
    <property type="protein sequence ID" value="HelroP184049"/>
    <property type="gene ID" value="HelroG184049"/>
</dbReference>
<dbReference type="AlphaFoldDB" id="T1FKH5"/>
<reference evidence="1 3" key="2">
    <citation type="journal article" date="2013" name="Nature">
        <title>Insights into bilaterian evolution from three spiralian genomes.</title>
        <authorList>
            <person name="Simakov O."/>
            <person name="Marletaz F."/>
            <person name="Cho S.J."/>
            <person name="Edsinger-Gonzales E."/>
            <person name="Havlak P."/>
            <person name="Hellsten U."/>
            <person name="Kuo D.H."/>
            <person name="Larsson T."/>
            <person name="Lv J."/>
            <person name="Arendt D."/>
            <person name="Savage R."/>
            <person name="Osoegawa K."/>
            <person name="de Jong P."/>
            <person name="Grimwood J."/>
            <person name="Chapman J.A."/>
            <person name="Shapiro H."/>
            <person name="Aerts A."/>
            <person name="Otillar R.P."/>
            <person name="Terry A.Y."/>
            <person name="Boore J.L."/>
            <person name="Grigoriev I.V."/>
            <person name="Lindberg D.R."/>
            <person name="Seaver E.C."/>
            <person name="Weisblat D.A."/>
            <person name="Putnam N.H."/>
            <person name="Rokhsar D.S."/>
        </authorList>
    </citation>
    <scope>NUCLEOTIDE SEQUENCE</scope>
</reference>
<proteinExistence type="predicted"/>
<dbReference type="GeneID" id="20209324"/>
<dbReference type="CTD" id="20209324"/>
<reference evidence="3" key="1">
    <citation type="submission" date="2012-12" db="EMBL/GenBank/DDBJ databases">
        <authorList>
            <person name="Hellsten U."/>
            <person name="Grimwood J."/>
            <person name="Chapman J.A."/>
            <person name="Shapiro H."/>
            <person name="Aerts A."/>
            <person name="Otillar R.P."/>
            <person name="Terry A.Y."/>
            <person name="Boore J.L."/>
            <person name="Simakov O."/>
            <person name="Marletaz F."/>
            <person name="Cho S.-J."/>
            <person name="Edsinger-Gonzales E."/>
            <person name="Havlak P."/>
            <person name="Kuo D.-H."/>
            <person name="Larsson T."/>
            <person name="Lv J."/>
            <person name="Arendt D."/>
            <person name="Savage R."/>
            <person name="Osoegawa K."/>
            <person name="de Jong P."/>
            <person name="Lindberg D.R."/>
            <person name="Seaver E.C."/>
            <person name="Weisblat D.A."/>
            <person name="Putnam N.H."/>
            <person name="Grigoriev I.V."/>
            <person name="Rokhsar D.S."/>
        </authorList>
    </citation>
    <scope>NUCLEOTIDE SEQUENCE</scope>
</reference>
<name>T1FKH5_HELRO</name>
<dbReference type="EMBL" id="AMQM01009164">
    <property type="status" value="NOT_ANNOTATED_CDS"/>
    <property type="molecule type" value="Genomic_DNA"/>
</dbReference>
<dbReference type="HOGENOM" id="CLU_1817871_0_0_1"/>
<evidence type="ECO:0000313" key="2">
    <source>
        <dbReference type="EnsemblMetazoa" id="HelroP184049"/>
    </source>
</evidence>
<dbReference type="KEGG" id="hro:HELRODRAFT_184049"/>
<keyword evidence="3" id="KW-1185">Reference proteome</keyword>
<sequence>MYLDEQFSTFHNAANAELPMNRFYLLDGSVLVESAWSGVVETGFECGRICDGCLKLRSRVVHTLRACAVLAMLQLLDSKAETRLDFQADPARLGPTWSLIGPACSSNLAKPFLLNDANDIAMFVHKVHNTALYLRSMSHLIG</sequence>
<protein>
    <submittedName>
        <fullName evidence="1 2">Uncharacterized protein</fullName>
    </submittedName>
</protein>
<evidence type="ECO:0000313" key="3">
    <source>
        <dbReference type="Proteomes" id="UP000015101"/>
    </source>
</evidence>
<dbReference type="Proteomes" id="UP000015101">
    <property type="component" value="Unassembled WGS sequence"/>
</dbReference>
<dbReference type="InParanoid" id="T1FKH5"/>
<evidence type="ECO:0000313" key="1">
    <source>
        <dbReference type="EMBL" id="ESO08673.1"/>
    </source>
</evidence>
<accession>T1FKH5</accession>
<gene>
    <name evidence="2" type="primary">20209324</name>
    <name evidence="1" type="ORF">HELRODRAFT_184049</name>
</gene>
<organism evidence="2 3">
    <name type="scientific">Helobdella robusta</name>
    <name type="common">Californian leech</name>
    <dbReference type="NCBI Taxonomy" id="6412"/>
    <lineage>
        <taxon>Eukaryota</taxon>
        <taxon>Metazoa</taxon>
        <taxon>Spiralia</taxon>
        <taxon>Lophotrochozoa</taxon>
        <taxon>Annelida</taxon>
        <taxon>Clitellata</taxon>
        <taxon>Hirudinea</taxon>
        <taxon>Rhynchobdellida</taxon>
        <taxon>Glossiphoniidae</taxon>
        <taxon>Helobdella</taxon>
    </lineage>
</organism>